<comment type="caution">
    <text evidence="1">The sequence shown here is derived from an EMBL/GenBank/DDBJ whole genome shotgun (WGS) entry which is preliminary data.</text>
</comment>
<proteinExistence type="predicted"/>
<sequence length="126" mass="14543">MLRQSCVKDIDPQLKIETADDDGYHVDYEYLEAVVGREEDGVQPRRFDLTTSKIRRLQKYCHLAGAKMLGCCGHVKEFIPHHQTICKKRSVKLQRHTFPTISDVIPLYLHFDSSSQGLYSPSDEDF</sequence>
<evidence type="ECO:0000313" key="1">
    <source>
        <dbReference type="EMBL" id="OWA55488.1"/>
    </source>
</evidence>
<accession>A0A9X6RPH8</accession>
<evidence type="ECO:0000313" key="2">
    <source>
        <dbReference type="Proteomes" id="UP000192578"/>
    </source>
</evidence>
<protein>
    <submittedName>
        <fullName evidence="1">Uncharacterized protein</fullName>
    </submittedName>
</protein>
<dbReference type="Proteomes" id="UP000192578">
    <property type="component" value="Unassembled WGS sequence"/>
</dbReference>
<keyword evidence="2" id="KW-1185">Reference proteome</keyword>
<reference evidence="2" key="1">
    <citation type="submission" date="2017-01" db="EMBL/GenBank/DDBJ databases">
        <title>Comparative genomics of anhydrobiosis in the tardigrade Hypsibius dujardini.</title>
        <authorList>
            <person name="Yoshida Y."/>
            <person name="Koutsovoulos G."/>
            <person name="Laetsch D."/>
            <person name="Stevens L."/>
            <person name="Kumar S."/>
            <person name="Horikawa D."/>
            <person name="Ishino K."/>
            <person name="Komine S."/>
            <person name="Tomita M."/>
            <person name="Blaxter M."/>
            <person name="Arakawa K."/>
        </authorList>
    </citation>
    <scope>NUCLEOTIDE SEQUENCE [LARGE SCALE GENOMIC DNA]</scope>
    <source>
        <strain evidence="2">Z151</strain>
    </source>
</reference>
<organism evidence="1 2">
    <name type="scientific">Hypsibius exemplaris</name>
    <name type="common">Freshwater tardigrade</name>
    <dbReference type="NCBI Taxonomy" id="2072580"/>
    <lineage>
        <taxon>Eukaryota</taxon>
        <taxon>Metazoa</taxon>
        <taxon>Ecdysozoa</taxon>
        <taxon>Tardigrada</taxon>
        <taxon>Eutardigrada</taxon>
        <taxon>Parachela</taxon>
        <taxon>Hypsibioidea</taxon>
        <taxon>Hypsibiidae</taxon>
        <taxon>Hypsibius</taxon>
    </lineage>
</organism>
<name>A0A9X6RPH8_HYPEX</name>
<dbReference type="AlphaFoldDB" id="A0A9X6RPH8"/>
<dbReference type="EMBL" id="MTYJ01000854">
    <property type="protein sequence ID" value="OWA55488.1"/>
    <property type="molecule type" value="Genomic_DNA"/>
</dbReference>
<gene>
    <name evidence="1" type="ORF">BV898_19874</name>
</gene>